<dbReference type="Gene3D" id="1.10.3080.10">
    <property type="entry name" value="Clc chloride channel"/>
    <property type="match status" value="1"/>
</dbReference>
<dbReference type="PANTHER" id="PTHR43427">
    <property type="entry name" value="CHLORIDE CHANNEL PROTEIN CLC-E"/>
    <property type="match status" value="1"/>
</dbReference>
<feature type="transmembrane region" description="Helical" evidence="5">
    <location>
        <begin position="307"/>
        <end position="324"/>
    </location>
</feature>
<dbReference type="KEGG" id="cku:UL82_00705"/>
<gene>
    <name evidence="6" type="ORF">UL82_00705</name>
</gene>
<keyword evidence="4 5" id="KW-0472">Membrane</keyword>
<evidence type="ECO:0000256" key="2">
    <source>
        <dbReference type="ARBA" id="ARBA00022692"/>
    </source>
</evidence>
<evidence type="ECO:0000256" key="3">
    <source>
        <dbReference type="ARBA" id="ARBA00022989"/>
    </source>
</evidence>
<name>A0A0F6QYX2_9CORY</name>
<comment type="subcellular location">
    <subcellularLocation>
        <location evidence="1">Membrane</location>
        <topology evidence="1">Multi-pass membrane protein</topology>
    </subcellularLocation>
</comment>
<reference evidence="6 7" key="1">
    <citation type="journal article" date="2015" name="Genome Announc.">
        <title>Complete Genome Sequence of Corynebacterium kutscheri DSM 20755, a Corynebacterial Type Strain with Remarkably Low G+C Content of Chromosomal DNA.</title>
        <authorList>
            <person name="Ruckert C."/>
            <person name="Albersmeier A."/>
            <person name="Winkler A."/>
            <person name="Tauch A."/>
        </authorList>
    </citation>
    <scope>NUCLEOTIDE SEQUENCE [LARGE SCALE GENOMIC DNA]</scope>
    <source>
        <strain evidence="6 7">DSM 20755</strain>
    </source>
</reference>
<organism evidence="6 7">
    <name type="scientific">Corynebacterium kutscheri</name>
    <dbReference type="NCBI Taxonomy" id="35755"/>
    <lineage>
        <taxon>Bacteria</taxon>
        <taxon>Bacillati</taxon>
        <taxon>Actinomycetota</taxon>
        <taxon>Actinomycetes</taxon>
        <taxon>Mycobacteriales</taxon>
        <taxon>Corynebacteriaceae</taxon>
        <taxon>Corynebacterium</taxon>
    </lineage>
</organism>
<dbReference type="InterPro" id="IPR014743">
    <property type="entry name" value="Cl-channel_core"/>
</dbReference>
<dbReference type="PANTHER" id="PTHR43427:SF12">
    <property type="entry name" value="CHLORIDE TRANSPORTER"/>
    <property type="match status" value="1"/>
</dbReference>
<evidence type="ECO:0000256" key="5">
    <source>
        <dbReference type="SAM" id="Phobius"/>
    </source>
</evidence>
<protein>
    <submittedName>
        <fullName evidence="6">Chloride channel protein EriC</fullName>
    </submittedName>
</protein>
<feature type="transmembrane region" description="Helical" evidence="5">
    <location>
        <begin position="280"/>
        <end position="300"/>
    </location>
</feature>
<evidence type="ECO:0000313" key="6">
    <source>
        <dbReference type="EMBL" id="AKE40375.1"/>
    </source>
</evidence>
<keyword evidence="2 5" id="KW-0812">Transmembrane</keyword>
<dbReference type="InterPro" id="IPR050368">
    <property type="entry name" value="ClC-type_chloride_channel"/>
</dbReference>
<feature type="transmembrane region" description="Helical" evidence="5">
    <location>
        <begin position="165"/>
        <end position="185"/>
    </location>
</feature>
<feature type="transmembrane region" description="Helical" evidence="5">
    <location>
        <begin position="85"/>
        <end position="113"/>
    </location>
</feature>
<dbReference type="GO" id="GO:0016020">
    <property type="term" value="C:membrane"/>
    <property type="evidence" value="ECO:0007669"/>
    <property type="project" value="UniProtKB-SubCell"/>
</dbReference>
<dbReference type="InterPro" id="IPR001807">
    <property type="entry name" value="ClC"/>
</dbReference>
<dbReference type="SUPFAM" id="SSF81340">
    <property type="entry name" value="Clc chloride channel"/>
    <property type="match status" value="1"/>
</dbReference>
<feature type="transmembrane region" description="Helical" evidence="5">
    <location>
        <begin position="6"/>
        <end position="30"/>
    </location>
</feature>
<dbReference type="RefSeq" id="WP_046438409.1">
    <property type="nucleotide sequence ID" value="NZ_CP011312.1"/>
</dbReference>
<proteinExistence type="predicted"/>
<feature type="transmembrane region" description="Helical" evidence="5">
    <location>
        <begin position="42"/>
        <end position="62"/>
    </location>
</feature>
<dbReference type="Proteomes" id="UP000033457">
    <property type="component" value="Chromosome"/>
</dbReference>
<dbReference type="GO" id="GO:0015108">
    <property type="term" value="F:chloride transmembrane transporter activity"/>
    <property type="evidence" value="ECO:0007669"/>
    <property type="project" value="InterPro"/>
</dbReference>
<dbReference type="STRING" id="35755.UL82_00705"/>
<keyword evidence="3 5" id="KW-1133">Transmembrane helix</keyword>
<keyword evidence="7" id="KW-1185">Reference proteome</keyword>
<evidence type="ECO:0000256" key="4">
    <source>
        <dbReference type="ARBA" id="ARBA00023136"/>
    </source>
</evidence>
<feature type="transmembrane region" description="Helical" evidence="5">
    <location>
        <begin position="205"/>
        <end position="228"/>
    </location>
</feature>
<evidence type="ECO:0000313" key="7">
    <source>
        <dbReference type="Proteomes" id="UP000033457"/>
    </source>
</evidence>
<dbReference type="AlphaFoldDB" id="A0A0F6QYX2"/>
<feature type="transmembrane region" description="Helical" evidence="5">
    <location>
        <begin position="240"/>
        <end position="260"/>
    </location>
</feature>
<feature type="transmembrane region" description="Helical" evidence="5">
    <location>
        <begin position="353"/>
        <end position="379"/>
    </location>
</feature>
<sequence length="388" mass="40353">MTTKVFSVSLLYGGLAGIVSALSLLLMVGLQHRIWNLGSSALFAFIVICVGGVLLACLHTQYKNSNLDKLIAESADPNPLHARKIGFIALSAIVAVAFGASIGPEAGLVAIVAELSIFVSTKITTTKQQAQAIGAAGNAAVLSSIYGSPPASAAFDNDSLPPTKFPAFIAGISGFLTFMTTLRIFDAHPHALELPIAPRGEIATWWQAIPAALCGCVVAIIFLILHHYGHMYIAKIASPWLRIIGGSVVLAALLAIVPLLRFSGHAQMPELTTLIEQSAWWSLLALAVLKVIATALSLISGWQGGEFFPLAFAGAAAGAVSLVFLPQADIGTVLVAGMVAATTIALKKPFVIVLIMIFMLPGTAIGPLLVAALIAIGILKILPSALLD</sequence>
<dbReference type="CDD" id="cd00400">
    <property type="entry name" value="Voltage_gated_ClC"/>
    <property type="match status" value="1"/>
</dbReference>
<dbReference type="Pfam" id="PF00654">
    <property type="entry name" value="Voltage_CLC"/>
    <property type="match status" value="1"/>
</dbReference>
<dbReference type="HOGENOM" id="CLU_015263_8_0_11"/>
<evidence type="ECO:0000256" key="1">
    <source>
        <dbReference type="ARBA" id="ARBA00004141"/>
    </source>
</evidence>
<accession>A0A0F6QYX2</accession>
<dbReference type="EMBL" id="CP011312">
    <property type="protein sequence ID" value="AKE40375.1"/>
    <property type="molecule type" value="Genomic_DNA"/>
</dbReference>
<dbReference type="OrthoDB" id="2729535at2"/>